<feature type="transmembrane region" description="Helical" evidence="1">
    <location>
        <begin position="84"/>
        <end position="103"/>
    </location>
</feature>
<gene>
    <name evidence="2" type="ORF">KUTeg_018101</name>
</gene>
<keyword evidence="1" id="KW-0472">Membrane</keyword>
<reference evidence="2 3" key="1">
    <citation type="submission" date="2022-12" db="EMBL/GenBank/DDBJ databases">
        <title>Chromosome-level genome of Tegillarca granosa.</title>
        <authorList>
            <person name="Kim J."/>
        </authorList>
    </citation>
    <scope>NUCLEOTIDE SEQUENCE [LARGE SCALE GENOMIC DNA]</scope>
    <source>
        <strain evidence="2">Teg-2019</strain>
        <tissue evidence="2">Adductor muscle</tissue>
    </source>
</reference>
<accession>A0ABQ9EGW3</accession>
<dbReference type="Gene3D" id="3.30.40.10">
    <property type="entry name" value="Zinc/RING finger domain, C3HC4 (zinc finger)"/>
    <property type="match status" value="1"/>
</dbReference>
<dbReference type="SUPFAM" id="SSF57903">
    <property type="entry name" value="FYVE/PHD zinc finger"/>
    <property type="match status" value="1"/>
</dbReference>
<evidence type="ECO:0000313" key="2">
    <source>
        <dbReference type="EMBL" id="KAJ8304518.1"/>
    </source>
</evidence>
<protein>
    <recommendedName>
        <fullName evidence="4">Zinc finger PHD-type domain-containing protein</fullName>
    </recommendedName>
</protein>
<keyword evidence="1" id="KW-0812">Transmembrane</keyword>
<evidence type="ECO:0008006" key="4">
    <source>
        <dbReference type="Google" id="ProtNLM"/>
    </source>
</evidence>
<organism evidence="2 3">
    <name type="scientific">Tegillarca granosa</name>
    <name type="common">Malaysian cockle</name>
    <name type="synonym">Anadara granosa</name>
    <dbReference type="NCBI Taxonomy" id="220873"/>
    <lineage>
        <taxon>Eukaryota</taxon>
        <taxon>Metazoa</taxon>
        <taxon>Spiralia</taxon>
        <taxon>Lophotrochozoa</taxon>
        <taxon>Mollusca</taxon>
        <taxon>Bivalvia</taxon>
        <taxon>Autobranchia</taxon>
        <taxon>Pteriomorphia</taxon>
        <taxon>Arcoida</taxon>
        <taxon>Arcoidea</taxon>
        <taxon>Arcidae</taxon>
        <taxon>Tegillarca</taxon>
    </lineage>
</organism>
<dbReference type="InterPro" id="IPR013083">
    <property type="entry name" value="Znf_RING/FYVE/PHD"/>
</dbReference>
<evidence type="ECO:0000313" key="3">
    <source>
        <dbReference type="Proteomes" id="UP001217089"/>
    </source>
</evidence>
<sequence>MIKNRTGAKKALINIVKQEIRNEIMRMIKSETSVLKSRNSLEQMEQFKWSDIVQELKTICPMLTSVFVSATTTKKSEKHMGLRFNAGTTAIPTIGVLASIITYKAKPYKFKLLQQMNSIQMWLSGCKRETRWEIISLLVKGQWLEGSSSATIPFTISSDENLEEMSKTSGSVSIIEDLPTDTTATLPAHRDNTYGGGEEECCYSICFDNVNQKVTVRHQTRDRKNKIFNMVQAYCAKDRVPTLHLSDKYPTPETIANISNEKYLPTLEDERCLKEEMSIIIQRILVVFEDLKTEVNWHINHPYLVKVSQKSEMVADMIQIMDSYTKYVPMYPNGLPVTIPLHADGLSCERINDAQNARINATTPWLRLESFEGNIQEWHKTCILYQDTFDEQNTFSFEKLFGHRNVSGNIKDSFNYAQDFMNFVTTAYVTLAAIKFMDISMTDETPVDCPEKNDEKLQYLITITDIILELVFISSQPLIKSILRENPISEDNEYEYCTCKTERAGTQMIYCDNRKCKRGQWFHLDCVNL</sequence>
<keyword evidence="1" id="KW-1133">Transmembrane helix</keyword>
<dbReference type="Proteomes" id="UP001217089">
    <property type="component" value="Unassembled WGS sequence"/>
</dbReference>
<keyword evidence="3" id="KW-1185">Reference proteome</keyword>
<dbReference type="InterPro" id="IPR011011">
    <property type="entry name" value="Znf_FYVE_PHD"/>
</dbReference>
<dbReference type="EMBL" id="JARBDR010000903">
    <property type="protein sequence ID" value="KAJ8304518.1"/>
    <property type="molecule type" value="Genomic_DNA"/>
</dbReference>
<proteinExistence type="predicted"/>
<evidence type="ECO:0000256" key="1">
    <source>
        <dbReference type="SAM" id="Phobius"/>
    </source>
</evidence>
<name>A0ABQ9EGW3_TEGGR</name>
<comment type="caution">
    <text evidence="2">The sequence shown here is derived from an EMBL/GenBank/DDBJ whole genome shotgun (WGS) entry which is preliminary data.</text>
</comment>